<dbReference type="EMBL" id="BONG01000079">
    <property type="protein sequence ID" value="GIF94025.1"/>
    <property type="molecule type" value="Genomic_DNA"/>
</dbReference>
<dbReference type="RefSeq" id="WP_191843999.1">
    <property type="nucleotide sequence ID" value="NZ_BAAALB010000041.1"/>
</dbReference>
<keyword evidence="2" id="KW-1185">Reference proteome</keyword>
<evidence type="ECO:0000313" key="1">
    <source>
        <dbReference type="EMBL" id="GIF94025.1"/>
    </source>
</evidence>
<name>A0A8J3NX74_9ACTN</name>
<protein>
    <submittedName>
        <fullName evidence="1">Uncharacterized protein</fullName>
    </submittedName>
</protein>
<dbReference type="Proteomes" id="UP000619293">
    <property type="component" value="Unassembled WGS sequence"/>
</dbReference>
<evidence type="ECO:0000313" key="2">
    <source>
        <dbReference type="Proteomes" id="UP000619293"/>
    </source>
</evidence>
<reference evidence="1 2" key="1">
    <citation type="submission" date="2021-01" db="EMBL/GenBank/DDBJ databases">
        <title>Whole genome shotgun sequence of Catellatospora chokoriensis NBRC 107358.</title>
        <authorList>
            <person name="Komaki H."/>
            <person name="Tamura T."/>
        </authorList>
    </citation>
    <scope>NUCLEOTIDE SEQUENCE [LARGE SCALE GENOMIC DNA]</scope>
    <source>
        <strain evidence="1 2">NBRC 107358</strain>
    </source>
</reference>
<dbReference type="AlphaFoldDB" id="A0A8J3NX74"/>
<sequence length="212" mass="22344">MNPMPPPPAQTRPPLSGDVVLWSLSPQERQRLLYVLQRAAERPLSGGRATAAALAARLSAVPVLQAPQLYFDADACRAWLDHGAAARYGIDDGLRRDSLTGTAGLLEDLLAALNDGEAPHLWRPQGGLRHVRIWRTADNDGADGGVLLAVDVRIGDAAARICPLRLDPDDLITADNAGISAAVQAVAAIASAVNRECDAFYQGLAGTNGSRS</sequence>
<proteinExistence type="predicted"/>
<accession>A0A8J3NX74</accession>
<comment type="caution">
    <text evidence="1">The sequence shown here is derived from an EMBL/GenBank/DDBJ whole genome shotgun (WGS) entry which is preliminary data.</text>
</comment>
<organism evidence="1 2">
    <name type="scientific">Catellatospora chokoriensis</name>
    <dbReference type="NCBI Taxonomy" id="310353"/>
    <lineage>
        <taxon>Bacteria</taxon>
        <taxon>Bacillati</taxon>
        <taxon>Actinomycetota</taxon>
        <taxon>Actinomycetes</taxon>
        <taxon>Micromonosporales</taxon>
        <taxon>Micromonosporaceae</taxon>
        <taxon>Catellatospora</taxon>
    </lineage>
</organism>
<gene>
    <name evidence="1" type="ORF">Cch02nite_74690</name>
</gene>